<dbReference type="InterPro" id="IPR000515">
    <property type="entry name" value="MetI-like"/>
</dbReference>
<gene>
    <name evidence="10" type="ordered locus">A2cp1_3373</name>
</gene>
<dbReference type="InterPro" id="IPR051204">
    <property type="entry name" value="ABC_transp_perm/SBD"/>
</dbReference>
<keyword evidence="3 8" id="KW-0812">Transmembrane</keyword>
<organism evidence="10 11">
    <name type="scientific">Anaeromyxobacter dehalogenans (strain ATCC BAA-258 / DSM 21875 / 2CP-1)</name>
    <dbReference type="NCBI Taxonomy" id="455488"/>
    <lineage>
        <taxon>Bacteria</taxon>
        <taxon>Pseudomonadati</taxon>
        <taxon>Myxococcota</taxon>
        <taxon>Myxococcia</taxon>
        <taxon>Myxococcales</taxon>
        <taxon>Cystobacterineae</taxon>
        <taxon>Anaeromyxobacteraceae</taxon>
        <taxon>Anaeromyxobacter</taxon>
    </lineage>
</organism>
<comment type="subcellular location">
    <subcellularLocation>
        <location evidence="1 8">Cell membrane</location>
        <topology evidence="1 8">Multi-pass membrane protein</topology>
    </subcellularLocation>
</comment>
<dbReference type="Gene3D" id="3.40.190.120">
    <property type="entry name" value="Osmoprotection protein (prox), domain 2"/>
    <property type="match status" value="1"/>
</dbReference>
<name>B8JHJ5_ANAD2</name>
<evidence type="ECO:0000256" key="4">
    <source>
        <dbReference type="ARBA" id="ARBA00022989"/>
    </source>
</evidence>
<dbReference type="HOGENOM" id="CLU_577198_0_0_7"/>
<dbReference type="KEGG" id="acp:A2cp1_3373"/>
<dbReference type="AlphaFoldDB" id="B8JHJ5"/>
<evidence type="ECO:0000256" key="1">
    <source>
        <dbReference type="ARBA" id="ARBA00004651"/>
    </source>
</evidence>
<dbReference type="CDD" id="cd06261">
    <property type="entry name" value="TM_PBP2"/>
    <property type="match status" value="1"/>
</dbReference>
<evidence type="ECO:0000259" key="9">
    <source>
        <dbReference type="PROSITE" id="PS50928"/>
    </source>
</evidence>
<evidence type="ECO:0000256" key="5">
    <source>
        <dbReference type="ARBA" id="ARBA00023136"/>
    </source>
</evidence>
<dbReference type="FunFam" id="1.10.3720.10:FF:000001">
    <property type="entry name" value="Glycine betaine ABC transporter, permease"/>
    <property type="match status" value="1"/>
</dbReference>
<evidence type="ECO:0000256" key="8">
    <source>
        <dbReference type="RuleBase" id="RU363032"/>
    </source>
</evidence>
<dbReference type="Gene3D" id="3.40.190.10">
    <property type="entry name" value="Periplasmic binding protein-like II"/>
    <property type="match status" value="1"/>
</dbReference>
<feature type="transmembrane region" description="Helical" evidence="8">
    <location>
        <begin position="297"/>
        <end position="318"/>
    </location>
</feature>
<dbReference type="CDD" id="cd13607">
    <property type="entry name" value="PBP2_AfProX_like"/>
    <property type="match status" value="1"/>
</dbReference>
<accession>B8JHJ5</accession>
<protein>
    <submittedName>
        <fullName evidence="10">Substrate-binding region of ABC-type glycine betaine transport system</fullName>
    </submittedName>
</protein>
<dbReference type="InterPro" id="IPR035906">
    <property type="entry name" value="MetI-like_sf"/>
</dbReference>
<evidence type="ECO:0000256" key="6">
    <source>
        <dbReference type="ARBA" id="ARBA00035642"/>
    </source>
</evidence>
<evidence type="ECO:0000256" key="7">
    <source>
        <dbReference type="ARBA" id="ARBA00035652"/>
    </source>
</evidence>
<evidence type="ECO:0000256" key="3">
    <source>
        <dbReference type="ARBA" id="ARBA00022692"/>
    </source>
</evidence>
<comment type="similarity">
    <text evidence="6">In the C-terminal section; belongs to the OsmX family.</text>
</comment>
<comment type="similarity">
    <text evidence="8">Belongs to the binding-protein-dependent transport system permease family.</text>
</comment>
<comment type="similarity">
    <text evidence="7">In the N-terminal section; belongs to the binding-protein-dependent transport system permease family.</text>
</comment>
<keyword evidence="4 8" id="KW-1133">Transmembrane helix</keyword>
<dbReference type="SUPFAM" id="SSF53850">
    <property type="entry name" value="Periplasmic binding protein-like II"/>
    <property type="match status" value="1"/>
</dbReference>
<keyword evidence="11" id="KW-1185">Reference proteome</keyword>
<dbReference type="GO" id="GO:0022857">
    <property type="term" value="F:transmembrane transporter activity"/>
    <property type="evidence" value="ECO:0007669"/>
    <property type="project" value="InterPro"/>
</dbReference>
<dbReference type="PANTHER" id="PTHR30177">
    <property type="entry name" value="GLYCINE BETAINE/L-PROLINE TRANSPORT SYSTEM PERMEASE PROTEIN PROW"/>
    <property type="match status" value="1"/>
</dbReference>
<dbReference type="InterPro" id="IPR007210">
    <property type="entry name" value="ABC_Gly_betaine_transp_sub-bd"/>
</dbReference>
<dbReference type="RefSeq" id="WP_015934516.1">
    <property type="nucleotide sequence ID" value="NC_011891.1"/>
</dbReference>
<dbReference type="GO" id="GO:0043190">
    <property type="term" value="C:ATP-binding cassette (ABC) transporter complex"/>
    <property type="evidence" value="ECO:0007669"/>
    <property type="project" value="InterPro"/>
</dbReference>
<keyword evidence="2 8" id="KW-0813">Transport</keyword>
<dbReference type="Gene3D" id="1.10.3720.10">
    <property type="entry name" value="MetI-like"/>
    <property type="match status" value="1"/>
</dbReference>
<dbReference type="Pfam" id="PF04069">
    <property type="entry name" value="OpuAC"/>
    <property type="match status" value="1"/>
</dbReference>
<dbReference type="PROSITE" id="PS50928">
    <property type="entry name" value="ABC_TM1"/>
    <property type="match status" value="1"/>
</dbReference>
<keyword evidence="5 8" id="KW-0472">Membrane</keyword>
<proteinExistence type="inferred from homology"/>
<reference evidence="10" key="1">
    <citation type="submission" date="2009-01" db="EMBL/GenBank/DDBJ databases">
        <title>Complete sequence of Anaeromyxobacter dehalogenans 2CP-1.</title>
        <authorList>
            <consortium name="US DOE Joint Genome Institute"/>
            <person name="Lucas S."/>
            <person name="Copeland A."/>
            <person name="Lapidus A."/>
            <person name="Glavina del Rio T."/>
            <person name="Dalin E."/>
            <person name="Tice H."/>
            <person name="Bruce D."/>
            <person name="Goodwin L."/>
            <person name="Pitluck S."/>
            <person name="Saunders E."/>
            <person name="Brettin T."/>
            <person name="Detter J.C."/>
            <person name="Han C."/>
            <person name="Larimer F."/>
            <person name="Land M."/>
            <person name="Hauser L."/>
            <person name="Kyrpides N."/>
            <person name="Ovchinnikova G."/>
            <person name="Beliaev A.S."/>
            <person name="Richardson P."/>
        </authorList>
    </citation>
    <scope>NUCLEOTIDE SEQUENCE</scope>
    <source>
        <strain evidence="10">2CP-1</strain>
    </source>
</reference>
<feature type="transmembrane region" description="Helical" evidence="8">
    <location>
        <begin position="327"/>
        <end position="348"/>
    </location>
</feature>
<dbReference type="EMBL" id="CP001359">
    <property type="protein sequence ID" value="ACL66707.1"/>
    <property type="molecule type" value="Genomic_DNA"/>
</dbReference>
<dbReference type="Pfam" id="PF00528">
    <property type="entry name" value="BPD_transp_1"/>
    <property type="match status" value="1"/>
</dbReference>
<evidence type="ECO:0000313" key="10">
    <source>
        <dbReference type="EMBL" id="ACL66707.1"/>
    </source>
</evidence>
<dbReference type="InterPro" id="IPR041894">
    <property type="entry name" value="PBP2_ProX-like"/>
</dbReference>
<feature type="transmembrane region" description="Helical" evidence="8">
    <location>
        <begin position="354"/>
        <end position="371"/>
    </location>
</feature>
<evidence type="ECO:0000256" key="2">
    <source>
        <dbReference type="ARBA" id="ARBA00022448"/>
    </source>
</evidence>
<sequence>MLAVALALAALATPGVRVGSKAFTESVVLGEIVAQTAASTGTAAVHRRALGGTRVVWEALTRGEIDVYPEYTGTLVREILAGEPIADDAALRRALSARGVGVAAVLGFDNTYALGMRRAAAERLGIRTISDLLRHPGLRFGFTNEFVDRADGWPALRSRYGLSASSVRGLDHDLAYRALAEGALDVVDLYSTDAQIAQLDLSALDDDRRAFPRYDAVILQRLDLDARAPAAVAAIRRLAGTITAREMTAMNARVQLEHADPGEVAAAFLAERLGLAPAPVATDGLARRVADRTLEHLVLVAVALTGAILAAVPLGILAARRPRLGRLVLAIVGVVQTVPSLALLVFMIPLLGIGARPAIAALFLYGLLPIVRNTHAGLTGLAPELRESAEALGLPPLARLRRVELPLATPAILAGVKTSAVITVGTATLGALVGAGGYGQPILTGIRLLSVPLILEGAVPAALLALGVQGLFDLAEKLLVPAGLRAERG</sequence>
<feature type="domain" description="ABC transmembrane type-1" evidence="9">
    <location>
        <begin position="293"/>
        <end position="472"/>
    </location>
</feature>
<dbReference type="PANTHER" id="PTHR30177:SF4">
    <property type="entry name" value="OSMOPROTECTANT IMPORT PERMEASE PROTEIN OSMW"/>
    <property type="match status" value="1"/>
</dbReference>
<dbReference type="GO" id="GO:0031460">
    <property type="term" value="P:glycine betaine transport"/>
    <property type="evidence" value="ECO:0007669"/>
    <property type="project" value="UniProtKB-ARBA"/>
</dbReference>
<dbReference type="SUPFAM" id="SSF161098">
    <property type="entry name" value="MetI-like"/>
    <property type="match status" value="1"/>
</dbReference>
<dbReference type="Proteomes" id="UP000007089">
    <property type="component" value="Chromosome"/>
</dbReference>
<evidence type="ECO:0000313" key="11">
    <source>
        <dbReference type="Proteomes" id="UP000007089"/>
    </source>
</evidence>